<gene>
    <name evidence="11" type="primary">znuC_3</name>
    <name evidence="11" type="ORF">NCTC10717_01958</name>
</gene>
<evidence type="ECO:0000256" key="6">
    <source>
        <dbReference type="ARBA" id="ARBA00022906"/>
    </source>
</evidence>
<dbReference type="InterPro" id="IPR003593">
    <property type="entry name" value="AAA+_ATPase"/>
</dbReference>
<dbReference type="GO" id="GO:0006829">
    <property type="term" value="P:zinc ion transport"/>
    <property type="evidence" value="ECO:0007669"/>
    <property type="project" value="UniProtKB-KW"/>
</dbReference>
<dbReference type="PANTHER" id="PTHR42734:SF9">
    <property type="entry name" value="ZINC IMPORT ATP-BINDING PROTEIN ZNUC"/>
    <property type="match status" value="1"/>
</dbReference>
<dbReference type="EMBL" id="UHIA01000004">
    <property type="protein sequence ID" value="SUO98217.1"/>
    <property type="molecule type" value="Genomic_DNA"/>
</dbReference>
<evidence type="ECO:0000313" key="12">
    <source>
        <dbReference type="Proteomes" id="UP000254575"/>
    </source>
</evidence>
<dbReference type="InterPro" id="IPR003439">
    <property type="entry name" value="ABC_transporter-like_ATP-bd"/>
</dbReference>
<protein>
    <submittedName>
        <fullName evidence="11">Zinc import ATP-binding protein ZnuC</fullName>
        <ecNumber evidence="11">3.6.3.-</ecNumber>
    </submittedName>
</protein>
<accession>A0A380N340</accession>
<evidence type="ECO:0000256" key="2">
    <source>
        <dbReference type="ARBA" id="ARBA00022475"/>
    </source>
</evidence>
<dbReference type="InterPro" id="IPR027417">
    <property type="entry name" value="P-loop_NTPase"/>
</dbReference>
<evidence type="ECO:0000256" key="5">
    <source>
        <dbReference type="ARBA" id="ARBA00022840"/>
    </source>
</evidence>
<evidence type="ECO:0000256" key="9">
    <source>
        <dbReference type="ARBA" id="ARBA00023136"/>
    </source>
</evidence>
<evidence type="ECO:0000256" key="4">
    <source>
        <dbReference type="ARBA" id="ARBA00022833"/>
    </source>
</evidence>
<keyword evidence="8" id="KW-0406">Ion transport</keyword>
<evidence type="ECO:0000313" key="11">
    <source>
        <dbReference type="EMBL" id="SUO98217.1"/>
    </source>
</evidence>
<keyword evidence="6" id="KW-0864">Zinc transport</keyword>
<dbReference type="SUPFAM" id="SSF52540">
    <property type="entry name" value="P-loop containing nucleoside triphosphate hydrolases"/>
    <property type="match status" value="1"/>
</dbReference>
<dbReference type="GO" id="GO:0010043">
    <property type="term" value="P:response to zinc ion"/>
    <property type="evidence" value="ECO:0007669"/>
    <property type="project" value="TreeGrafter"/>
</dbReference>
<dbReference type="GO" id="GO:0005524">
    <property type="term" value="F:ATP binding"/>
    <property type="evidence" value="ECO:0007669"/>
    <property type="project" value="UniProtKB-KW"/>
</dbReference>
<keyword evidence="12" id="KW-1185">Reference proteome</keyword>
<feature type="domain" description="ABC transporter" evidence="10">
    <location>
        <begin position="6"/>
        <end position="218"/>
    </location>
</feature>
<dbReference type="RefSeq" id="WP_115219072.1">
    <property type="nucleotide sequence ID" value="NZ_UHIA01000004.1"/>
</dbReference>
<keyword evidence="7" id="KW-1278">Translocase</keyword>
<evidence type="ECO:0000256" key="1">
    <source>
        <dbReference type="ARBA" id="ARBA00022448"/>
    </source>
</evidence>
<keyword evidence="4" id="KW-0862">Zinc</keyword>
<evidence type="ECO:0000256" key="8">
    <source>
        <dbReference type="ARBA" id="ARBA00023065"/>
    </source>
</evidence>
<dbReference type="GO" id="GO:0016887">
    <property type="term" value="F:ATP hydrolysis activity"/>
    <property type="evidence" value="ECO:0007669"/>
    <property type="project" value="InterPro"/>
</dbReference>
<dbReference type="Gene3D" id="3.40.50.300">
    <property type="entry name" value="P-loop containing nucleotide triphosphate hydrolases"/>
    <property type="match status" value="1"/>
</dbReference>
<keyword evidence="11" id="KW-0378">Hydrolase</keyword>
<proteinExistence type="predicted"/>
<keyword evidence="2" id="KW-1003">Cell membrane</keyword>
<dbReference type="InterPro" id="IPR050153">
    <property type="entry name" value="Metal_Ion_Import_ABC"/>
</dbReference>
<dbReference type="AlphaFoldDB" id="A0A380N340"/>
<keyword evidence="1" id="KW-0813">Transport</keyword>
<dbReference type="SMART" id="SM00382">
    <property type="entry name" value="AAA"/>
    <property type="match status" value="1"/>
</dbReference>
<keyword evidence="3" id="KW-0547">Nucleotide-binding</keyword>
<dbReference type="EC" id="3.6.3.-" evidence="11"/>
<dbReference type="PROSITE" id="PS50893">
    <property type="entry name" value="ABC_TRANSPORTER_2"/>
    <property type="match status" value="1"/>
</dbReference>
<dbReference type="Proteomes" id="UP000254575">
    <property type="component" value="Unassembled WGS sequence"/>
</dbReference>
<dbReference type="Pfam" id="PF00005">
    <property type="entry name" value="ABC_tran"/>
    <property type="match status" value="1"/>
</dbReference>
<organism evidence="11 12">
    <name type="scientific">Suttonella indologenes</name>
    <dbReference type="NCBI Taxonomy" id="13276"/>
    <lineage>
        <taxon>Bacteria</taxon>
        <taxon>Pseudomonadati</taxon>
        <taxon>Pseudomonadota</taxon>
        <taxon>Gammaproteobacteria</taxon>
        <taxon>Cardiobacteriales</taxon>
        <taxon>Cardiobacteriaceae</taxon>
        <taxon>Suttonella</taxon>
    </lineage>
</organism>
<dbReference type="PANTHER" id="PTHR42734">
    <property type="entry name" value="METAL TRANSPORT SYSTEM ATP-BINDING PROTEIN TM_0124-RELATED"/>
    <property type="match status" value="1"/>
</dbReference>
<name>A0A380N340_9GAMM</name>
<keyword evidence="9" id="KW-0472">Membrane</keyword>
<keyword evidence="5 11" id="KW-0067">ATP-binding</keyword>
<evidence type="ECO:0000256" key="3">
    <source>
        <dbReference type="ARBA" id="ARBA00022741"/>
    </source>
</evidence>
<evidence type="ECO:0000259" key="10">
    <source>
        <dbReference type="PROSITE" id="PS50893"/>
    </source>
</evidence>
<dbReference type="OrthoDB" id="9780942at2"/>
<sequence>MSDPLISLEHINYRIGGRSILHDICLPIESGELLTIVGPNGAGKSTLMRLILGHYRPSSGSITRRKGLRLAYVPQSFHTPSDLPISMRRFLKGLDYQQADSPLDSLNIRHLLDSPLQNLSGGETQRLLLARAMLNRPELIVLDEPAAGIDPSALGNYYHHIRDYQLKTRCAIVLVSHDLHLVMAASDKVLCLNGHICCMGKPQEIAKHPDFLRLLGQAEAAELGIYHHHHNHQHL</sequence>
<evidence type="ECO:0000256" key="7">
    <source>
        <dbReference type="ARBA" id="ARBA00022967"/>
    </source>
</evidence>
<reference evidence="11 12" key="1">
    <citation type="submission" date="2018-06" db="EMBL/GenBank/DDBJ databases">
        <authorList>
            <consortium name="Pathogen Informatics"/>
            <person name="Doyle S."/>
        </authorList>
    </citation>
    <scope>NUCLEOTIDE SEQUENCE [LARGE SCALE GENOMIC DNA]</scope>
    <source>
        <strain evidence="11 12">NCTC10717</strain>
    </source>
</reference>